<dbReference type="EMBL" id="CM042049">
    <property type="protein sequence ID" value="KAI3748736.1"/>
    <property type="molecule type" value="Genomic_DNA"/>
</dbReference>
<evidence type="ECO:0000313" key="2">
    <source>
        <dbReference type="Proteomes" id="UP001055879"/>
    </source>
</evidence>
<sequence length="222" mass="24345">MSLIQELDHLKIPLQHIKLATDDFAHHNFIGHGGFGRVYKGHLAGDQDTAVAVKRVVKELLELGYGDRTPVELHGRSLQLDNNQKLRKITVDHKDWIYSMIFTTENFNGSLHSSKRYGGNSGYNGGEISEINFVADEQITGILGTVGVSNGRHAGFTVISSLSFVTNKKTDGPFGKENGTHFSVPWDVGSFAGIYGRGGLYLDGLGCYLKGTISRINDDIFC</sequence>
<protein>
    <submittedName>
        <fullName evidence="1">Uncharacterized protein</fullName>
    </submittedName>
</protein>
<comment type="caution">
    <text evidence="1">The sequence shown here is derived from an EMBL/GenBank/DDBJ whole genome shotgun (WGS) entry which is preliminary data.</text>
</comment>
<reference evidence="2" key="1">
    <citation type="journal article" date="2022" name="Mol. Ecol. Resour.">
        <title>The genomes of chicory, endive, great burdock and yacon provide insights into Asteraceae palaeo-polyploidization history and plant inulin production.</title>
        <authorList>
            <person name="Fan W."/>
            <person name="Wang S."/>
            <person name="Wang H."/>
            <person name="Wang A."/>
            <person name="Jiang F."/>
            <person name="Liu H."/>
            <person name="Zhao H."/>
            <person name="Xu D."/>
            <person name="Zhang Y."/>
        </authorList>
    </citation>
    <scope>NUCLEOTIDE SEQUENCE [LARGE SCALE GENOMIC DNA]</scope>
    <source>
        <strain evidence="2">cv. Niubang</strain>
    </source>
</reference>
<keyword evidence="2" id="KW-1185">Reference proteome</keyword>
<gene>
    <name evidence="1" type="ORF">L6452_12021</name>
</gene>
<evidence type="ECO:0000313" key="1">
    <source>
        <dbReference type="EMBL" id="KAI3748736.1"/>
    </source>
</evidence>
<name>A0ACB9DRC5_ARCLA</name>
<reference evidence="1 2" key="2">
    <citation type="journal article" date="2022" name="Mol. Ecol. Resour.">
        <title>The genomes of chicory, endive, great burdock and yacon provide insights into Asteraceae paleo-polyploidization history and plant inulin production.</title>
        <authorList>
            <person name="Fan W."/>
            <person name="Wang S."/>
            <person name="Wang H."/>
            <person name="Wang A."/>
            <person name="Jiang F."/>
            <person name="Liu H."/>
            <person name="Zhao H."/>
            <person name="Xu D."/>
            <person name="Zhang Y."/>
        </authorList>
    </citation>
    <scope>NUCLEOTIDE SEQUENCE [LARGE SCALE GENOMIC DNA]</scope>
    <source>
        <strain evidence="2">cv. Niubang</strain>
    </source>
</reference>
<organism evidence="1 2">
    <name type="scientific">Arctium lappa</name>
    <name type="common">Greater burdock</name>
    <name type="synonym">Lappa major</name>
    <dbReference type="NCBI Taxonomy" id="4217"/>
    <lineage>
        <taxon>Eukaryota</taxon>
        <taxon>Viridiplantae</taxon>
        <taxon>Streptophyta</taxon>
        <taxon>Embryophyta</taxon>
        <taxon>Tracheophyta</taxon>
        <taxon>Spermatophyta</taxon>
        <taxon>Magnoliopsida</taxon>
        <taxon>eudicotyledons</taxon>
        <taxon>Gunneridae</taxon>
        <taxon>Pentapetalae</taxon>
        <taxon>asterids</taxon>
        <taxon>campanulids</taxon>
        <taxon>Asterales</taxon>
        <taxon>Asteraceae</taxon>
        <taxon>Carduoideae</taxon>
        <taxon>Cardueae</taxon>
        <taxon>Arctiinae</taxon>
        <taxon>Arctium</taxon>
    </lineage>
</organism>
<proteinExistence type="predicted"/>
<dbReference type="Proteomes" id="UP001055879">
    <property type="component" value="Linkage Group LG03"/>
</dbReference>
<accession>A0ACB9DRC5</accession>